<feature type="domain" description="WRC" evidence="7">
    <location>
        <begin position="103"/>
        <end position="147"/>
    </location>
</feature>
<dbReference type="SMART" id="SM00951">
    <property type="entry name" value="QLQ"/>
    <property type="match status" value="1"/>
</dbReference>
<keyword evidence="8" id="KW-1185">Reference proteome</keyword>
<comment type="function">
    <text evidence="5">Transcription activator.</text>
</comment>
<dbReference type="GeneID" id="111450713"/>
<comment type="domain">
    <text evidence="5">The QLQ domain and WRC domain may be involved in protein-protein interaction and DNA-binding, respectively.</text>
</comment>
<evidence type="ECO:0000256" key="4">
    <source>
        <dbReference type="PROSITE-ProRule" id="PRU01002"/>
    </source>
</evidence>
<gene>
    <name evidence="9" type="primary">LOC111450713</name>
</gene>
<reference evidence="9" key="1">
    <citation type="submission" date="2025-08" db="UniProtKB">
        <authorList>
            <consortium name="RefSeq"/>
        </authorList>
    </citation>
    <scope>IDENTIFICATION</scope>
    <source>
        <tissue evidence="9">Young leaves</tissue>
    </source>
</reference>
<feature type="short sequence motif" description="Bipartite nuclear localization signal" evidence="4">
    <location>
        <begin position="108"/>
        <end position="118"/>
    </location>
</feature>
<dbReference type="PANTHER" id="PTHR31602">
    <property type="entry name" value="GROWTH-REGULATING FACTOR 5"/>
    <property type="match status" value="1"/>
</dbReference>
<dbReference type="RefSeq" id="XP_022946731.1">
    <property type="nucleotide sequence ID" value="XM_023090963.1"/>
</dbReference>
<keyword evidence="5" id="KW-0804">Transcription</keyword>
<evidence type="ECO:0000256" key="2">
    <source>
        <dbReference type="ARBA" id="ARBA00008122"/>
    </source>
</evidence>
<name>A0A6J1G4G2_CUCMO</name>
<dbReference type="InterPro" id="IPR014978">
    <property type="entry name" value="Gln-Leu-Gln_QLQ"/>
</dbReference>
<feature type="domain" description="QLQ" evidence="6">
    <location>
        <begin position="8"/>
        <end position="43"/>
    </location>
</feature>
<protein>
    <recommendedName>
        <fullName evidence="5">Growth-regulating factor</fullName>
    </recommendedName>
</protein>
<dbReference type="PROSITE" id="PS51667">
    <property type="entry name" value="WRC"/>
    <property type="match status" value="1"/>
</dbReference>
<accession>A0A6J1G4G2</accession>
<dbReference type="GO" id="GO:0005524">
    <property type="term" value="F:ATP binding"/>
    <property type="evidence" value="ECO:0007669"/>
    <property type="project" value="UniProtKB-UniRule"/>
</dbReference>
<dbReference type="Pfam" id="PF08879">
    <property type="entry name" value="WRC"/>
    <property type="match status" value="1"/>
</dbReference>
<comment type="similarity">
    <text evidence="2 5">Belongs to the GRF family.</text>
</comment>
<keyword evidence="5" id="KW-0010">Activator</keyword>
<evidence type="ECO:0000256" key="5">
    <source>
        <dbReference type="RuleBase" id="RU367127"/>
    </source>
</evidence>
<keyword evidence="3 4" id="KW-0539">Nucleus</keyword>
<dbReference type="PANTHER" id="PTHR31602:SF46">
    <property type="entry name" value="GROWTH-REGULATING FACTOR 6"/>
    <property type="match status" value="1"/>
</dbReference>
<dbReference type="Pfam" id="PF08880">
    <property type="entry name" value="QLQ"/>
    <property type="match status" value="1"/>
</dbReference>
<evidence type="ECO:0000256" key="3">
    <source>
        <dbReference type="ARBA" id="ARBA00023242"/>
    </source>
</evidence>
<keyword evidence="5" id="KW-0805">Transcription regulation</keyword>
<evidence type="ECO:0000313" key="9">
    <source>
        <dbReference type="RefSeq" id="XP_022946731.1"/>
    </source>
</evidence>
<dbReference type="PROSITE" id="PS51666">
    <property type="entry name" value="QLQ"/>
    <property type="match status" value="1"/>
</dbReference>
<dbReference type="AlphaFoldDB" id="A0A6J1G4G2"/>
<evidence type="ECO:0000256" key="1">
    <source>
        <dbReference type="ARBA" id="ARBA00004123"/>
    </source>
</evidence>
<dbReference type="KEGG" id="cmos:111450713"/>
<comment type="subcellular location">
    <subcellularLocation>
        <location evidence="1 4 5">Nucleus</location>
    </subcellularLocation>
</comment>
<dbReference type="GO" id="GO:0006355">
    <property type="term" value="P:regulation of DNA-templated transcription"/>
    <property type="evidence" value="ECO:0007669"/>
    <property type="project" value="InterPro"/>
</dbReference>
<dbReference type="GO" id="GO:0006351">
    <property type="term" value="P:DNA-templated transcription"/>
    <property type="evidence" value="ECO:0007669"/>
    <property type="project" value="UniProtKB-UniRule"/>
</dbReference>
<dbReference type="InterPro" id="IPR031137">
    <property type="entry name" value="GRF"/>
</dbReference>
<dbReference type="InterPro" id="IPR014977">
    <property type="entry name" value="WRC_dom"/>
</dbReference>
<dbReference type="Proteomes" id="UP000504609">
    <property type="component" value="Unplaced"/>
</dbReference>
<dbReference type="GO" id="GO:0099402">
    <property type="term" value="P:plant organ development"/>
    <property type="evidence" value="ECO:0007669"/>
    <property type="project" value="UniProtKB-ARBA"/>
</dbReference>
<evidence type="ECO:0000259" key="7">
    <source>
        <dbReference type="PROSITE" id="PS51667"/>
    </source>
</evidence>
<sequence length="399" mass="45252">MSARNRLPFTAAQWQELEHQALIFKYMVSGIPVPPDLLYTMKRSSLDTPFISRLFPHQYPDGNTSYSSVLTRIIHYDAQVLGLYCVCAVGWNFVQMGSGRKIDPEPGRCRRTDGKKWRCSKEAYPDSKYCERHMHRGKNRSRKPVEVLKPTATITALTSNPSTPPISSITHNSTASLSTNSFPSEIHTHSCFNTPPPPHPFLYQHGSFSRPPGSAHFQHNSNPSLLLDPPADYRRNRYVYGAKEDVDKHPFVSEEHSGNMRGFSASSMEDPWQLTPLTMSCSSSSPRHKNCSALQGDYSSYLQLQSFGGSPKQVKQDEHYYAVGKYNEMQSKMDREKPEKTMHHFFGEWSPKDRESWVDLDDKSSNTGSVSETRLSMSILNSSQHDFSSIFGSNKHNEN</sequence>
<evidence type="ECO:0000259" key="6">
    <source>
        <dbReference type="PROSITE" id="PS51666"/>
    </source>
</evidence>
<dbReference type="GO" id="GO:0005634">
    <property type="term" value="C:nucleus"/>
    <property type="evidence" value="ECO:0007669"/>
    <property type="project" value="UniProtKB-SubCell"/>
</dbReference>
<feature type="short sequence motif" description="Bipartite nuclear localization signal" evidence="4">
    <location>
        <begin position="136"/>
        <end position="143"/>
    </location>
</feature>
<organism evidence="8 9">
    <name type="scientific">Cucurbita moschata</name>
    <name type="common">Winter crookneck squash</name>
    <name type="synonym">Cucurbita pepo var. moschata</name>
    <dbReference type="NCBI Taxonomy" id="3662"/>
    <lineage>
        <taxon>Eukaryota</taxon>
        <taxon>Viridiplantae</taxon>
        <taxon>Streptophyta</taxon>
        <taxon>Embryophyta</taxon>
        <taxon>Tracheophyta</taxon>
        <taxon>Spermatophyta</taxon>
        <taxon>Magnoliopsida</taxon>
        <taxon>eudicotyledons</taxon>
        <taxon>Gunneridae</taxon>
        <taxon>Pentapetalae</taxon>
        <taxon>rosids</taxon>
        <taxon>fabids</taxon>
        <taxon>Cucurbitales</taxon>
        <taxon>Cucurbitaceae</taxon>
        <taxon>Cucurbiteae</taxon>
        <taxon>Cucurbita</taxon>
    </lineage>
</organism>
<proteinExistence type="inferred from homology"/>
<evidence type="ECO:0000313" key="8">
    <source>
        <dbReference type="Proteomes" id="UP000504609"/>
    </source>
</evidence>